<proteinExistence type="predicted"/>
<dbReference type="EMBL" id="KI913257">
    <property type="protein sequence ID" value="ETV64981.1"/>
    <property type="molecule type" value="Genomic_DNA"/>
</dbReference>
<reference evidence="1" key="1">
    <citation type="submission" date="2013-12" db="EMBL/GenBank/DDBJ databases">
        <title>The Genome Sequence of Aphanomyces astaci APO3.</title>
        <authorList>
            <consortium name="The Broad Institute Genomics Platform"/>
            <person name="Russ C."/>
            <person name="Tyler B."/>
            <person name="van West P."/>
            <person name="Dieguez-Uribeondo J."/>
            <person name="Young S.K."/>
            <person name="Zeng Q."/>
            <person name="Gargeya S."/>
            <person name="Fitzgerald M."/>
            <person name="Abouelleil A."/>
            <person name="Alvarado L."/>
            <person name="Chapman S.B."/>
            <person name="Gainer-Dewar J."/>
            <person name="Goldberg J."/>
            <person name="Griggs A."/>
            <person name="Gujja S."/>
            <person name="Hansen M."/>
            <person name="Howarth C."/>
            <person name="Imamovic A."/>
            <person name="Ireland A."/>
            <person name="Larimer J."/>
            <person name="McCowan C."/>
            <person name="Murphy C."/>
            <person name="Pearson M."/>
            <person name="Poon T.W."/>
            <person name="Priest M."/>
            <person name="Roberts A."/>
            <person name="Saif S."/>
            <person name="Shea T."/>
            <person name="Sykes S."/>
            <person name="Wortman J."/>
            <person name="Nusbaum C."/>
            <person name="Birren B."/>
        </authorList>
    </citation>
    <scope>NUCLEOTIDE SEQUENCE [LARGE SCALE GENOMIC DNA]</scope>
    <source>
        <strain evidence="1">APO3</strain>
    </source>
</reference>
<protein>
    <submittedName>
        <fullName evidence="1">Uncharacterized protein</fullName>
    </submittedName>
</protein>
<gene>
    <name evidence="1" type="ORF">H257_18210</name>
</gene>
<dbReference type="RefSeq" id="XP_009845531.1">
    <property type="nucleotide sequence ID" value="XM_009847229.1"/>
</dbReference>
<dbReference type="GeneID" id="20820206"/>
<evidence type="ECO:0000313" key="1">
    <source>
        <dbReference type="EMBL" id="ETV64981.1"/>
    </source>
</evidence>
<organism evidence="1">
    <name type="scientific">Aphanomyces astaci</name>
    <name type="common">Crayfish plague agent</name>
    <dbReference type="NCBI Taxonomy" id="112090"/>
    <lineage>
        <taxon>Eukaryota</taxon>
        <taxon>Sar</taxon>
        <taxon>Stramenopiles</taxon>
        <taxon>Oomycota</taxon>
        <taxon>Saprolegniomycetes</taxon>
        <taxon>Saprolegniales</taxon>
        <taxon>Verrucalvaceae</taxon>
        <taxon>Aphanomyces</taxon>
    </lineage>
</organism>
<dbReference type="VEuPathDB" id="FungiDB:H257_18210"/>
<sequence length="57" mass="6199">MAAFSRLLLSIGNGTQMAFQVDVGWFLHTQALAVGKAEYTLHQRFALVCFGGPMSLP</sequence>
<name>W4FDR9_APHAT</name>
<accession>W4FDR9</accession>
<dbReference type="AlphaFoldDB" id="W4FDR9"/>